<feature type="domain" description="Spore protein YkvP/CgeB glycosyl transferase-like" evidence="1">
    <location>
        <begin position="3"/>
        <end position="81"/>
    </location>
</feature>
<evidence type="ECO:0000313" key="3">
    <source>
        <dbReference type="Proteomes" id="UP000323105"/>
    </source>
</evidence>
<evidence type="ECO:0000259" key="1">
    <source>
        <dbReference type="Pfam" id="PF13524"/>
    </source>
</evidence>
<accession>A0A5A7MIY9</accession>
<dbReference type="Pfam" id="PF13524">
    <property type="entry name" value="Glyco_trans_1_2"/>
    <property type="match status" value="1"/>
</dbReference>
<dbReference type="InterPro" id="IPR055259">
    <property type="entry name" value="YkvP/CgeB_Glyco_trans-like"/>
</dbReference>
<protein>
    <recommendedName>
        <fullName evidence="1">Spore protein YkvP/CgeB glycosyl transferase-like domain-containing protein</fullName>
    </recommendedName>
</protein>
<dbReference type="Proteomes" id="UP000323105">
    <property type="component" value="Unassembled WGS sequence"/>
</dbReference>
<proteinExistence type="predicted"/>
<sequence>MYSRRLVEALACGSIVVTNPALSVDRYFSEYCEVVHSREECDDVLERIFRGGGKHERERARAGSDYVLREHTWAKRLQEVVETIGL</sequence>
<name>A0A5A7MIY9_COMTE</name>
<dbReference type="EMBL" id="BKBW01000016">
    <property type="protein sequence ID" value="GEQ77662.1"/>
    <property type="molecule type" value="Genomic_DNA"/>
</dbReference>
<evidence type="ECO:0000313" key="2">
    <source>
        <dbReference type="EMBL" id="GEQ77662.1"/>
    </source>
</evidence>
<dbReference type="AlphaFoldDB" id="A0A5A7MIY9"/>
<comment type="caution">
    <text evidence="2">The sequence shown here is derived from an EMBL/GenBank/DDBJ whole genome shotgun (WGS) entry which is preliminary data.</text>
</comment>
<gene>
    <name evidence="2" type="ORF">CTTA_4667</name>
</gene>
<reference evidence="2 3" key="1">
    <citation type="journal article" date="2019" name="Microbiol. Resour. Announc.">
        <title>Draft Genome Sequence of Comamonas testosteroni TA441, a Bacterium That Has a Cryptic Phenol Degradation Gene Cluster.</title>
        <authorList>
            <person name="Arai H."/>
            <person name="Ishii M."/>
        </authorList>
    </citation>
    <scope>NUCLEOTIDE SEQUENCE [LARGE SCALE GENOMIC DNA]</scope>
    <source>
        <strain evidence="2 3">TA441</strain>
    </source>
</reference>
<organism evidence="2 3">
    <name type="scientific">Comamonas testosteroni</name>
    <name type="common">Pseudomonas testosteroni</name>
    <dbReference type="NCBI Taxonomy" id="285"/>
    <lineage>
        <taxon>Bacteria</taxon>
        <taxon>Pseudomonadati</taxon>
        <taxon>Pseudomonadota</taxon>
        <taxon>Betaproteobacteria</taxon>
        <taxon>Burkholderiales</taxon>
        <taxon>Comamonadaceae</taxon>
        <taxon>Comamonas</taxon>
    </lineage>
</organism>